<name>A0ABP7AGW0_9MICO</name>
<sequence length="376" mass="38120">MALFSRRTPRDPKPDPQPESEAQAATTDAAPADAASPAAAASAAPEAPEAPDTSDETPEAQTASVDISVSSFRGLGAAHAPGPAAPPPAQTAAPRPAASAGAAAAGDASGSESPAAPAEAIPGLRDNVYVRDALAAMPAKPEAADVLAVVRQLLQGHLFLRVKGDARSLLSEGKPLPLATGSVNGKSYALAFSGGAALKDAVREDGDTATSAMAQPVQTVIRHALTGDFDGLMLDASSRPASAIVPREVLQSLMDQADPELTIKSLLAGERTPATAAAVVDALSRAPFWVAVNEGPDGRLGVAEGRTSDGVRLLELFSHPVEVAAAGRKDRPAPMTAAQLAKALRGDEQLGGVVIDARGPWIRLSRDDLAPLIDAA</sequence>
<dbReference type="RefSeq" id="WP_344737272.1">
    <property type="nucleotide sequence ID" value="NZ_BAAAYU010000005.1"/>
</dbReference>
<protein>
    <recommendedName>
        <fullName evidence="2">SseB protein N-terminal domain-containing protein</fullName>
    </recommendedName>
</protein>
<feature type="compositionally biased region" description="Polar residues" evidence="1">
    <location>
        <begin position="59"/>
        <end position="71"/>
    </location>
</feature>
<comment type="caution">
    <text evidence="3">The sequence shown here is derived from an EMBL/GenBank/DDBJ whole genome shotgun (WGS) entry which is preliminary data.</text>
</comment>
<reference evidence="4" key="1">
    <citation type="journal article" date="2019" name="Int. J. Syst. Evol. Microbiol.">
        <title>The Global Catalogue of Microorganisms (GCM) 10K type strain sequencing project: providing services to taxonomists for standard genome sequencing and annotation.</title>
        <authorList>
            <consortium name="The Broad Institute Genomics Platform"/>
            <consortium name="The Broad Institute Genome Sequencing Center for Infectious Disease"/>
            <person name="Wu L."/>
            <person name="Ma J."/>
        </authorList>
    </citation>
    <scope>NUCLEOTIDE SEQUENCE [LARGE SCALE GENOMIC DNA]</scope>
    <source>
        <strain evidence="4">JCM 16544</strain>
    </source>
</reference>
<accession>A0ABP7AGW0</accession>
<feature type="domain" description="SseB protein N-terminal" evidence="2">
    <location>
        <begin position="267"/>
        <end position="368"/>
    </location>
</feature>
<dbReference type="InterPro" id="IPR009839">
    <property type="entry name" value="SseB_N"/>
</dbReference>
<evidence type="ECO:0000313" key="3">
    <source>
        <dbReference type="EMBL" id="GAA3632301.1"/>
    </source>
</evidence>
<feature type="compositionally biased region" description="Low complexity" evidence="1">
    <location>
        <begin position="90"/>
        <end position="119"/>
    </location>
</feature>
<feature type="region of interest" description="Disordered" evidence="1">
    <location>
        <begin position="1"/>
        <end position="119"/>
    </location>
</feature>
<evidence type="ECO:0000313" key="4">
    <source>
        <dbReference type="Proteomes" id="UP001501697"/>
    </source>
</evidence>
<dbReference type="Proteomes" id="UP001501697">
    <property type="component" value="Unassembled WGS sequence"/>
</dbReference>
<organism evidence="3 4">
    <name type="scientific">Microbacterium awajiense</name>
    <dbReference type="NCBI Taxonomy" id="415214"/>
    <lineage>
        <taxon>Bacteria</taxon>
        <taxon>Bacillati</taxon>
        <taxon>Actinomycetota</taxon>
        <taxon>Actinomycetes</taxon>
        <taxon>Micrococcales</taxon>
        <taxon>Microbacteriaceae</taxon>
        <taxon>Microbacterium</taxon>
    </lineage>
</organism>
<evidence type="ECO:0000256" key="1">
    <source>
        <dbReference type="SAM" id="MobiDB-lite"/>
    </source>
</evidence>
<feature type="compositionally biased region" description="Low complexity" evidence="1">
    <location>
        <begin position="19"/>
        <end position="51"/>
    </location>
</feature>
<dbReference type="EMBL" id="BAAAYU010000005">
    <property type="protein sequence ID" value="GAA3632301.1"/>
    <property type="molecule type" value="Genomic_DNA"/>
</dbReference>
<evidence type="ECO:0000259" key="2">
    <source>
        <dbReference type="Pfam" id="PF07179"/>
    </source>
</evidence>
<proteinExistence type="predicted"/>
<gene>
    <name evidence="3" type="ORF">GCM10022200_13990</name>
</gene>
<keyword evidence="4" id="KW-1185">Reference proteome</keyword>
<dbReference type="Pfam" id="PF07179">
    <property type="entry name" value="SseB"/>
    <property type="match status" value="1"/>
</dbReference>